<evidence type="ECO:0000256" key="1">
    <source>
        <dbReference type="SAM" id="SignalP"/>
    </source>
</evidence>
<keyword evidence="1" id="KW-0732">Signal</keyword>
<dbReference type="HOGENOM" id="CLU_099998_0_0_1"/>
<feature type="signal peptide" evidence="1">
    <location>
        <begin position="1"/>
        <end position="16"/>
    </location>
</feature>
<dbReference type="InParanoid" id="B3MEB0"/>
<reference evidence="2 3" key="1">
    <citation type="journal article" date="2007" name="Nature">
        <title>Evolution of genes and genomes on the Drosophila phylogeny.</title>
        <authorList>
            <consortium name="Drosophila 12 Genomes Consortium"/>
            <person name="Clark A.G."/>
            <person name="Eisen M.B."/>
            <person name="Smith D.R."/>
            <person name="Bergman C.M."/>
            <person name="Oliver B."/>
            <person name="Markow T.A."/>
            <person name="Kaufman T.C."/>
            <person name="Kellis M."/>
            <person name="Gelbart W."/>
            <person name="Iyer V.N."/>
            <person name="Pollard D.A."/>
            <person name="Sackton T.B."/>
            <person name="Larracuente A.M."/>
            <person name="Singh N.D."/>
            <person name="Abad J.P."/>
            <person name="Abt D.N."/>
            <person name="Adryan B."/>
            <person name="Aguade M."/>
            <person name="Akashi H."/>
            <person name="Anderson W.W."/>
            <person name="Aquadro C.F."/>
            <person name="Ardell D.H."/>
            <person name="Arguello R."/>
            <person name="Artieri C.G."/>
            <person name="Barbash D.A."/>
            <person name="Barker D."/>
            <person name="Barsanti P."/>
            <person name="Batterham P."/>
            <person name="Batzoglou S."/>
            <person name="Begun D."/>
            <person name="Bhutkar A."/>
            <person name="Blanco E."/>
            <person name="Bosak S.A."/>
            <person name="Bradley R.K."/>
            <person name="Brand A.D."/>
            <person name="Brent M.R."/>
            <person name="Brooks A.N."/>
            <person name="Brown R.H."/>
            <person name="Butlin R.K."/>
            <person name="Caggese C."/>
            <person name="Calvi B.R."/>
            <person name="Bernardo de Carvalho A."/>
            <person name="Caspi A."/>
            <person name="Castrezana S."/>
            <person name="Celniker S.E."/>
            <person name="Chang J.L."/>
            <person name="Chapple C."/>
            <person name="Chatterji S."/>
            <person name="Chinwalla A."/>
            <person name="Civetta A."/>
            <person name="Clifton S.W."/>
            <person name="Comeron J.M."/>
            <person name="Costello J.C."/>
            <person name="Coyne J.A."/>
            <person name="Daub J."/>
            <person name="David R.G."/>
            <person name="Delcher A.L."/>
            <person name="Delehaunty K."/>
            <person name="Do C.B."/>
            <person name="Ebling H."/>
            <person name="Edwards K."/>
            <person name="Eickbush T."/>
            <person name="Evans J.D."/>
            <person name="Filipski A."/>
            <person name="Findeiss S."/>
            <person name="Freyhult E."/>
            <person name="Fulton L."/>
            <person name="Fulton R."/>
            <person name="Garcia A.C."/>
            <person name="Gardiner A."/>
            <person name="Garfield D.A."/>
            <person name="Garvin B.E."/>
            <person name="Gibson G."/>
            <person name="Gilbert D."/>
            <person name="Gnerre S."/>
            <person name="Godfrey J."/>
            <person name="Good R."/>
            <person name="Gotea V."/>
            <person name="Gravely B."/>
            <person name="Greenberg A.J."/>
            <person name="Griffiths-Jones S."/>
            <person name="Gross S."/>
            <person name="Guigo R."/>
            <person name="Gustafson E.A."/>
            <person name="Haerty W."/>
            <person name="Hahn M.W."/>
            <person name="Halligan D.L."/>
            <person name="Halpern A.L."/>
            <person name="Halter G.M."/>
            <person name="Han M.V."/>
            <person name="Heger A."/>
            <person name="Hillier L."/>
            <person name="Hinrichs A.S."/>
            <person name="Holmes I."/>
            <person name="Hoskins R.A."/>
            <person name="Hubisz M.J."/>
            <person name="Hultmark D."/>
            <person name="Huntley M.A."/>
            <person name="Jaffe D.B."/>
            <person name="Jagadeeshan S."/>
            <person name="Jeck W.R."/>
            <person name="Johnson J."/>
            <person name="Jones C.D."/>
            <person name="Jordan W.C."/>
            <person name="Karpen G.H."/>
            <person name="Kataoka E."/>
            <person name="Keightley P.D."/>
            <person name="Kheradpour P."/>
            <person name="Kirkness E.F."/>
            <person name="Koerich L.B."/>
            <person name="Kristiansen K."/>
            <person name="Kudrna D."/>
            <person name="Kulathinal R.J."/>
            <person name="Kumar S."/>
            <person name="Kwok R."/>
            <person name="Lander E."/>
            <person name="Langley C.H."/>
            <person name="Lapoint R."/>
            <person name="Lazzaro B.P."/>
            <person name="Lee S.J."/>
            <person name="Levesque L."/>
            <person name="Li R."/>
            <person name="Lin C.F."/>
            <person name="Lin M.F."/>
            <person name="Lindblad-Toh K."/>
            <person name="Llopart A."/>
            <person name="Long M."/>
            <person name="Low L."/>
            <person name="Lozovsky E."/>
            <person name="Lu J."/>
            <person name="Luo M."/>
            <person name="Machado C.A."/>
            <person name="Makalowski W."/>
            <person name="Marzo M."/>
            <person name="Matsuda M."/>
            <person name="Matzkin L."/>
            <person name="McAllister B."/>
            <person name="McBride C.S."/>
            <person name="McKernan B."/>
            <person name="McKernan K."/>
            <person name="Mendez-Lago M."/>
            <person name="Minx P."/>
            <person name="Mollenhauer M.U."/>
            <person name="Montooth K."/>
            <person name="Mount S.M."/>
            <person name="Mu X."/>
            <person name="Myers E."/>
            <person name="Negre B."/>
            <person name="Newfeld S."/>
            <person name="Nielsen R."/>
            <person name="Noor M.A."/>
            <person name="O'Grady P."/>
            <person name="Pachter L."/>
            <person name="Papaceit M."/>
            <person name="Parisi M.J."/>
            <person name="Parisi M."/>
            <person name="Parts L."/>
            <person name="Pedersen J.S."/>
            <person name="Pesole G."/>
            <person name="Phillippy A.M."/>
            <person name="Ponting C.P."/>
            <person name="Pop M."/>
            <person name="Porcelli D."/>
            <person name="Powell J.R."/>
            <person name="Prohaska S."/>
            <person name="Pruitt K."/>
            <person name="Puig M."/>
            <person name="Quesneville H."/>
            <person name="Ram K.R."/>
            <person name="Rand D."/>
            <person name="Rasmussen M.D."/>
            <person name="Reed L.K."/>
            <person name="Reenan R."/>
            <person name="Reily A."/>
            <person name="Remington K.A."/>
            <person name="Rieger T.T."/>
            <person name="Ritchie M.G."/>
            <person name="Robin C."/>
            <person name="Rogers Y.H."/>
            <person name="Rohde C."/>
            <person name="Rozas J."/>
            <person name="Rubenfield M.J."/>
            <person name="Ruiz A."/>
            <person name="Russo S."/>
            <person name="Salzberg S.L."/>
            <person name="Sanchez-Gracia A."/>
            <person name="Saranga D.J."/>
            <person name="Sato H."/>
            <person name="Schaeffer S.W."/>
            <person name="Schatz M.C."/>
            <person name="Schlenke T."/>
            <person name="Schwartz R."/>
            <person name="Segarra C."/>
            <person name="Singh R.S."/>
            <person name="Sirot L."/>
            <person name="Sirota M."/>
            <person name="Sisneros N.B."/>
            <person name="Smith C.D."/>
            <person name="Smith T.F."/>
            <person name="Spieth J."/>
            <person name="Stage D.E."/>
            <person name="Stark A."/>
            <person name="Stephan W."/>
            <person name="Strausberg R.L."/>
            <person name="Strempel S."/>
            <person name="Sturgill D."/>
            <person name="Sutton G."/>
            <person name="Sutton G.G."/>
            <person name="Tao W."/>
            <person name="Teichmann S."/>
            <person name="Tobari Y.N."/>
            <person name="Tomimura Y."/>
            <person name="Tsolas J.M."/>
            <person name="Valente V.L."/>
            <person name="Venter E."/>
            <person name="Venter J.C."/>
            <person name="Vicario S."/>
            <person name="Vieira F.G."/>
            <person name="Vilella A.J."/>
            <person name="Villasante A."/>
            <person name="Walenz B."/>
            <person name="Wang J."/>
            <person name="Wasserman M."/>
            <person name="Watts T."/>
            <person name="Wilson D."/>
            <person name="Wilson R.K."/>
            <person name="Wing R.A."/>
            <person name="Wolfner M.F."/>
            <person name="Wong A."/>
            <person name="Wong G.K."/>
            <person name="Wu C.I."/>
            <person name="Wu G."/>
            <person name="Yamamoto D."/>
            <person name="Yang H.P."/>
            <person name="Yang S.P."/>
            <person name="Yorke J.A."/>
            <person name="Yoshida K."/>
            <person name="Zdobnov E."/>
            <person name="Zhang P."/>
            <person name="Zhang Y."/>
            <person name="Zimin A.V."/>
            <person name="Baldwin J."/>
            <person name="Abdouelleil A."/>
            <person name="Abdulkadir J."/>
            <person name="Abebe A."/>
            <person name="Abera B."/>
            <person name="Abreu J."/>
            <person name="Acer S.C."/>
            <person name="Aftuck L."/>
            <person name="Alexander A."/>
            <person name="An P."/>
            <person name="Anderson E."/>
            <person name="Anderson S."/>
            <person name="Arachi H."/>
            <person name="Azer M."/>
            <person name="Bachantsang P."/>
            <person name="Barry A."/>
            <person name="Bayul T."/>
            <person name="Berlin A."/>
            <person name="Bessette D."/>
            <person name="Bloom T."/>
            <person name="Blye J."/>
            <person name="Boguslavskiy L."/>
            <person name="Bonnet C."/>
            <person name="Boukhgalter B."/>
            <person name="Bourzgui I."/>
            <person name="Brown A."/>
            <person name="Cahill P."/>
            <person name="Channer S."/>
            <person name="Cheshatsang Y."/>
            <person name="Chuda L."/>
            <person name="Citroen M."/>
            <person name="Collymore A."/>
            <person name="Cooke P."/>
            <person name="Costello M."/>
            <person name="D'Aco K."/>
            <person name="Daza R."/>
            <person name="De Haan G."/>
            <person name="DeGray S."/>
            <person name="DeMaso C."/>
            <person name="Dhargay N."/>
            <person name="Dooley K."/>
            <person name="Dooley E."/>
            <person name="Doricent M."/>
            <person name="Dorje P."/>
            <person name="Dorjee K."/>
            <person name="Dupes A."/>
            <person name="Elong R."/>
            <person name="Falk J."/>
            <person name="Farina A."/>
            <person name="Faro S."/>
            <person name="Ferguson D."/>
            <person name="Fisher S."/>
            <person name="Foley C.D."/>
            <person name="Franke A."/>
            <person name="Friedrich D."/>
            <person name="Gadbois L."/>
            <person name="Gearin G."/>
            <person name="Gearin C.R."/>
            <person name="Giannoukos G."/>
            <person name="Goode T."/>
            <person name="Graham J."/>
            <person name="Grandbois E."/>
            <person name="Grewal S."/>
            <person name="Gyaltsen K."/>
            <person name="Hafez N."/>
            <person name="Hagos B."/>
            <person name="Hall J."/>
            <person name="Henson C."/>
            <person name="Hollinger A."/>
            <person name="Honan T."/>
            <person name="Huard M.D."/>
            <person name="Hughes L."/>
            <person name="Hurhula B."/>
            <person name="Husby M.E."/>
            <person name="Kamat A."/>
            <person name="Kanga B."/>
            <person name="Kashin S."/>
            <person name="Khazanovich D."/>
            <person name="Kisner P."/>
            <person name="Lance K."/>
            <person name="Lara M."/>
            <person name="Lee W."/>
            <person name="Lennon N."/>
            <person name="Letendre F."/>
            <person name="LeVine R."/>
            <person name="Lipovsky A."/>
            <person name="Liu X."/>
            <person name="Liu J."/>
            <person name="Liu S."/>
            <person name="Lokyitsang T."/>
            <person name="Lokyitsang Y."/>
            <person name="Lubonja R."/>
            <person name="Lui A."/>
            <person name="MacDonald P."/>
            <person name="Magnisalis V."/>
            <person name="Maru K."/>
            <person name="Matthews C."/>
            <person name="McCusker W."/>
            <person name="McDonough S."/>
            <person name="Mehta T."/>
            <person name="Meldrim J."/>
            <person name="Meneus L."/>
            <person name="Mihai O."/>
            <person name="Mihalev A."/>
            <person name="Mihova T."/>
            <person name="Mittelman R."/>
            <person name="Mlenga V."/>
            <person name="Montmayeur A."/>
            <person name="Mulrain L."/>
            <person name="Navidi A."/>
            <person name="Naylor J."/>
            <person name="Negash T."/>
            <person name="Nguyen T."/>
            <person name="Nguyen N."/>
            <person name="Nicol R."/>
            <person name="Norbu C."/>
            <person name="Norbu N."/>
            <person name="Novod N."/>
            <person name="O'Neill B."/>
            <person name="Osman S."/>
            <person name="Markiewicz E."/>
            <person name="Oyono O.L."/>
            <person name="Patti C."/>
            <person name="Phunkhang P."/>
            <person name="Pierre F."/>
            <person name="Priest M."/>
            <person name="Raghuraman S."/>
            <person name="Rege F."/>
            <person name="Reyes R."/>
            <person name="Rise C."/>
            <person name="Rogov P."/>
            <person name="Ross K."/>
            <person name="Ryan E."/>
            <person name="Settipalli S."/>
            <person name="Shea T."/>
            <person name="Sherpa N."/>
            <person name="Shi L."/>
            <person name="Shih D."/>
            <person name="Sparrow T."/>
            <person name="Spaulding J."/>
            <person name="Stalker J."/>
            <person name="Stange-Thomann N."/>
            <person name="Stavropoulos S."/>
            <person name="Stone C."/>
            <person name="Strader C."/>
            <person name="Tesfaye S."/>
            <person name="Thomson T."/>
            <person name="Thoulutsang Y."/>
            <person name="Thoulutsang D."/>
            <person name="Topham K."/>
            <person name="Topping I."/>
            <person name="Tsamla T."/>
            <person name="Vassiliev H."/>
            <person name="Vo A."/>
            <person name="Wangchuk T."/>
            <person name="Wangdi T."/>
            <person name="Weiand M."/>
            <person name="Wilkinson J."/>
            <person name="Wilson A."/>
            <person name="Yadav S."/>
            <person name="Young G."/>
            <person name="Yu Q."/>
            <person name="Zembek L."/>
            <person name="Zhong D."/>
            <person name="Zimmer A."/>
            <person name="Zwirko Z."/>
            <person name="Jaffe D.B."/>
            <person name="Alvarez P."/>
            <person name="Brockman W."/>
            <person name="Butler J."/>
            <person name="Chin C."/>
            <person name="Gnerre S."/>
            <person name="Grabherr M."/>
            <person name="Kleber M."/>
            <person name="Mauceli E."/>
            <person name="MacCallum I."/>
        </authorList>
    </citation>
    <scope>NUCLEOTIDE SEQUENCE [LARGE SCALE GENOMIC DNA]</scope>
    <source>
        <strain evidence="3">Tucson 14024-0371.13</strain>
    </source>
</reference>
<dbReference type="STRING" id="7217.B3MEB0"/>
<keyword evidence="3" id="KW-1185">Reference proteome</keyword>
<dbReference type="OrthoDB" id="8068593at2759"/>
<dbReference type="AlphaFoldDB" id="B3MEB0"/>
<proteinExistence type="predicted"/>
<dbReference type="KEGG" id="dan:6494775"/>
<dbReference type="Proteomes" id="UP000007801">
    <property type="component" value="Unassembled WGS sequence"/>
</dbReference>
<accession>B3MEB0</accession>
<evidence type="ECO:0000313" key="3">
    <source>
        <dbReference type="Proteomes" id="UP000007801"/>
    </source>
</evidence>
<feature type="chain" id="PRO_5006454681" evidence="1">
    <location>
        <begin position="17"/>
        <end position="271"/>
    </location>
</feature>
<gene>
    <name evidence="2" type="primary">Dana\GF11915</name>
    <name evidence="2" type="synonym">dana_GLEANR_11931</name>
    <name evidence="2" type="ORF">GF11915</name>
</gene>
<sequence>MYSYILYCIFFLITAADDNLKVVKYENSVDTIVKDLIGSWQSPIVYLKSRGYLPKDMQDAPEMDFEQLQGNLDLDMQIKEPNKDYMEFKRQAAGSVQTKGPEIQAEIPESKNQEVAPKTAAVKEEKLLGFDSQRPARSFENMEDIELKQMFHNLFSTNDENVSNEIKSKLDVTWDMDSLKHSARQGAKKYLDKFNSKRAQEGSLLYSDPVDISVSKEVSQNYPSLVPSKLTRKSNFNMPNYFKGVAKIMGSAELRSKEKVVKEAAHRKPKY</sequence>
<evidence type="ECO:0000313" key="2">
    <source>
        <dbReference type="EMBL" id="EDV36516.2"/>
    </source>
</evidence>
<protein>
    <submittedName>
        <fullName evidence="2">Uncharacterized protein</fullName>
    </submittedName>
</protein>
<name>B3MEB0_DROAN</name>
<dbReference type="EMBL" id="CH902619">
    <property type="protein sequence ID" value="EDV36516.2"/>
    <property type="molecule type" value="Genomic_DNA"/>
</dbReference>
<organism evidence="2 3">
    <name type="scientific">Drosophila ananassae</name>
    <name type="common">Fruit fly</name>
    <dbReference type="NCBI Taxonomy" id="7217"/>
    <lineage>
        <taxon>Eukaryota</taxon>
        <taxon>Metazoa</taxon>
        <taxon>Ecdysozoa</taxon>
        <taxon>Arthropoda</taxon>
        <taxon>Hexapoda</taxon>
        <taxon>Insecta</taxon>
        <taxon>Pterygota</taxon>
        <taxon>Neoptera</taxon>
        <taxon>Endopterygota</taxon>
        <taxon>Diptera</taxon>
        <taxon>Brachycera</taxon>
        <taxon>Muscomorpha</taxon>
        <taxon>Ephydroidea</taxon>
        <taxon>Drosophilidae</taxon>
        <taxon>Drosophila</taxon>
        <taxon>Sophophora</taxon>
    </lineage>
</organism>
<dbReference type="GeneID" id="6494775"/>